<dbReference type="InterPro" id="IPR027477">
    <property type="entry name" value="Succ_DH/fumarate_Rdtase_cat_sf"/>
</dbReference>
<dbReference type="GO" id="GO:0016491">
    <property type="term" value="F:oxidoreductase activity"/>
    <property type="evidence" value="ECO:0007669"/>
    <property type="project" value="UniProtKB-KW"/>
</dbReference>
<keyword evidence="3" id="KW-0274">FAD</keyword>
<reference evidence="6" key="1">
    <citation type="submission" date="2021-04" db="EMBL/GenBank/DDBJ databases">
        <authorList>
            <person name="Yoon J."/>
        </authorList>
    </citation>
    <scope>NUCLEOTIDE SEQUENCE</scope>
    <source>
        <strain evidence="6">KMU-90</strain>
    </source>
</reference>
<dbReference type="Proteomes" id="UP000681356">
    <property type="component" value="Unassembled WGS sequence"/>
</dbReference>
<protein>
    <submittedName>
        <fullName evidence="6">FAD-dependent oxidoreductase</fullName>
    </submittedName>
</protein>
<dbReference type="Pfam" id="PF00890">
    <property type="entry name" value="FAD_binding_2"/>
    <property type="match status" value="1"/>
</dbReference>
<proteinExistence type="predicted"/>
<dbReference type="GO" id="GO:0008202">
    <property type="term" value="P:steroid metabolic process"/>
    <property type="evidence" value="ECO:0007669"/>
    <property type="project" value="UniProtKB-ARBA"/>
</dbReference>
<sequence>MLRRRKNKHLTLALSPSTIAASRQRGAVVDRQTCDVLVVGAGAAGLAAAVTAAHYGASVILAEKAPVIGGTSAWSGGWIWVPCTAVAHRHGIVEDISEPRRYLSAVLGNGFDADRVDAFLAAAPEMVDFFETRTALRFDCGARIPDTYGDLPGAGTGGRSVIAQPFDGRALGADIALLRRPLPETAFLGMTIQAGPDLRAFLTATRSVSSALYVAQRLGRHLWDLARHGRGMQLRNGNALVARLLKSARDAGVDIRPSHPVQRLTRDADGVTGAVLQGPSGPVEIAARRGVILAAGGYPQDAARKSASFPHPGHHRTLAVPEATGDGLALAEAVGGGQATDLAAPAAFCPVSEVVWPDGRKGTFPHIIDRGKPGVIGVLADGRRFCNEGLGYHDYVRDMLRALPEGAEPMSWLVCDHRFLRRYGLGIVRPAPVPVGPWIKSGYLKTGATPRALATACGIDPDGLRETLETFNTFARRGEDPAFHRGTTPYMRLQGDPDITPNPCLAPIETAPFYAVRLVPGSFGTFAGLRTDCLARVLDHAGQPVAGLYAAGADMASVMGGHYPAGGINLGPALTFGFVAGRHAAGGAA</sequence>
<evidence type="ECO:0000313" key="6">
    <source>
        <dbReference type="EMBL" id="MBS0126721.1"/>
    </source>
</evidence>
<organism evidence="6 7">
    <name type="scientific">Thetidibacter halocola</name>
    <dbReference type="NCBI Taxonomy" id="2827239"/>
    <lineage>
        <taxon>Bacteria</taxon>
        <taxon>Pseudomonadati</taxon>
        <taxon>Pseudomonadota</taxon>
        <taxon>Alphaproteobacteria</taxon>
        <taxon>Rhodobacterales</taxon>
        <taxon>Roseobacteraceae</taxon>
        <taxon>Thetidibacter</taxon>
    </lineage>
</organism>
<dbReference type="AlphaFoldDB" id="A0A8J8B8Y0"/>
<evidence type="ECO:0000259" key="5">
    <source>
        <dbReference type="Pfam" id="PF00890"/>
    </source>
</evidence>
<dbReference type="Gene3D" id="3.50.50.60">
    <property type="entry name" value="FAD/NAD(P)-binding domain"/>
    <property type="match status" value="3"/>
</dbReference>
<comment type="caution">
    <text evidence="6">The sequence shown here is derived from an EMBL/GenBank/DDBJ whole genome shotgun (WGS) entry which is preliminary data.</text>
</comment>
<evidence type="ECO:0000256" key="2">
    <source>
        <dbReference type="ARBA" id="ARBA00022630"/>
    </source>
</evidence>
<feature type="domain" description="FAD-dependent oxidoreductase 2 FAD-binding" evidence="5">
    <location>
        <begin position="35"/>
        <end position="570"/>
    </location>
</feature>
<accession>A0A8J8B8Y0</accession>
<dbReference type="Gene3D" id="3.90.700.10">
    <property type="entry name" value="Succinate dehydrogenase/fumarate reductase flavoprotein, catalytic domain"/>
    <property type="match status" value="1"/>
</dbReference>
<comment type="cofactor">
    <cofactor evidence="1">
        <name>FAD</name>
        <dbReference type="ChEBI" id="CHEBI:57692"/>
    </cofactor>
</comment>
<dbReference type="EMBL" id="JAGTUU010000011">
    <property type="protein sequence ID" value="MBS0126721.1"/>
    <property type="molecule type" value="Genomic_DNA"/>
</dbReference>
<gene>
    <name evidence="6" type="ORF">KB874_21810</name>
</gene>
<dbReference type="InterPro" id="IPR050315">
    <property type="entry name" value="FAD-oxidoreductase_2"/>
</dbReference>
<evidence type="ECO:0000256" key="1">
    <source>
        <dbReference type="ARBA" id="ARBA00001974"/>
    </source>
</evidence>
<keyword evidence="2" id="KW-0285">Flavoprotein</keyword>
<dbReference type="PANTHER" id="PTHR43400">
    <property type="entry name" value="FUMARATE REDUCTASE"/>
    <property type="match status" value="1"/>
</dbReference>
<dbReference type="InterPro" id="IPR003953">
    <property type="entry name" value="FAD-dep_OxRdtase_2_FAD-bd"/>
</dbReference>
<evidence type="ECO:0000256" key="3">
    <source>
        <dbReference type="ARBA" id="ARBA00022827"/>
    </source>
</evidence>
<keyword evidence="4" id="KW-0560">Oxidoreductase</keyword>
<dbReference type="PANTHER" id="PTHR43400:SF10">
    <property type="entry name" value="3-OXOSTEROID 1-DEHYDROGENASE"/>
    <property type="match status" value="1"/>
</dbReference>
<dbReference type="InterPro" id="IPR036188">
    <property type="entry name" value="FAD/NAD-bd_sf"/>
</dbReference>
<evidence type="ECO:0000256" key="4">
    <source>
        <dbReference type="ARBA" id="ARBA00023002"/>
    </source>
</evidence>
<dbReference type="PRINTS" id="PR00411">
    <property type="entry name" value="PNDRDTASEI"/>
</dbReference>
<evidence type="ECO:0000313" key="7">
    <source>
        <dbReference type="Proteomes" id="UP000681356"/>
    </source>
</evidence>
<keyword evidence="7" id="KW-1185">Reference proteome</keyword>
<dbReference type="SUPFAM" id="SSF56425">
    <property type="entry name" value="Succinate dehydrogenase/fumarate reductase flavoprotein, catalytic domain"/>
    <property type="match status" value="1"/>
</dbReference>
<name>A0A8J8B8Y0_9RHOB</name>
<dbReference type="NCBIfam" id="NF004789">
    <property type="entry name" value="PRK06134.1"/>
    <property type="match status" value="1"/>
</dbReference>
<dbReference type="SUPFAM" id="SSF51905">
    <property type="entry name" value="FAD/NAD(P)-binding domain"/>
    <property type="match status" value="1"/>
</dbReference>